<keyword evidence="1" id="KW-0812">Transmembrane</keyword>
<dbReference type="Proteomes" id="UP000321947">
    <property type="component" value="Unassembled WGS sequence"/>
</dbReference>
<feature type="domain" description="Thioredoxin" evidence="2">
    <location>
        <begin position="58"/>
        <end position="209"/>
    </location>
</feature>
<accession>A0A5D3CPS2</accession>
<keyword evidence="1" id="KW-1133">Transmembrane helix</keyword>
<evidence type="ECO:0000313" key="3">
    <source>
        <dbReference type="EMBL" id="TYK13382.1"/>
    </source>
</evidence>
<protein>
    <submittedName>
        <fullName evidence="3">Thioredoxin O2</fullName>
    </submittedName>
</protein>
<proteinExistence type="predicted"/>
<dbReference type="AlphaFoldDB" id="A0A5D3CPS2"/>
<dbReference type="InterPro" id="IPR036249">
    <property type="entry name" value="Thioredoxin-like_sf"/>
</dbReference>
<sequence length="209" mass="23603">MGRNLVPQWRLLRRALHDGRLRTPFYRNYSTFSRSGTNLGSSSSPSSSLSKFLFSSSSSSLRHAPDFHFPSVPFHHCRSLCSASDPSNIILIKSENLLKESLSKAREEALPAIFYFTAAWCGPCRLLAPVIKELSKNYPEVTTYKIDIDQVQLIVTVMTLRKGIIDSFPVVIAIYAFTLYCTVSLSSLALEMGHNEYWYSFYRKASKGL</sequence>
<dbReference type="EMBL" id="SSTD01010113">
    <property type="protein sequence ID" value="TYK13382.1"/>
    <property type="molecule type" value="Genomic_DNA"/>
</dbReference>
<dbReference type="Pfam" id="PF00085">
    <property type="entry name" value="Thioredoxin"/>
    <property type="match status" value="1"/>
</dbReference>
<dbReference type="Gene3D" id="3.40.30.10">
    <property type="entry name" value="Glutaredoxin"/>
    <property type="match status" value="1"/>
</dbReference>
<dbReference type="CDD" id="cd02947">
    <property type="entry name" value="TRX_family"/>
    <property type="match status" value="1"/>
</dbReference>
<dbReference type="PANTHER" id="PTHR10438">
    <property type="entry name" value="THIOREDOXIN"/>
    <property type="match status" value="1"/>
</dbReference>
<keyword evidence="1" id="KW-0472">Membrane</keyword>
<feature type="transmembrane region" description="Helical" evidence="1">
    <location>
        <begin position="168"/>
        <end position="190"/>
    </location>
</feature>
<evidence type="ECO:0000313" key="4">
    <source>
        <dbReference type="Proteomes" id="UP000321947"/>
    </source>
</evidence>
<dbReference type="PANTHER" id="PTHR10438:SF405">
    <property type="entry name" value="THIOREDOXIN DOMAIN-CONTAINING PROTEIN"/>
    <property type="match status" value="1"/>
</dbReference>
<evidence type="ECO:0000256" key="1">
    <source>
        <dbReference type="SAM" id="Phobius"/>
    </source>
</evidence>
<evidence type="ECO:0000259" key="2">
    <source>
        <dbReference type="PROSITE" id="PS51352"/>
    </source>
</evidence>
<organism evidence="3 4">
    <name type="scientific">Cucumis melo var. makuwa</name>
    <name type="common">Oriental melon</name>
    <dbReference type="NCBI Taxonomy" id="1194695"/>
    <lineage>
        <taxon>Eukaryota</taxon>
        <taxon>Viridiplantae</taxon>
        <taxon>Streptophyta</taxon>
        <taxon>Embryophyta</taxon>
        <taxon>Tracheophyta</taxon>
        <taxon>Spermatophyta</taxon>
        <taxon>Magnoliopsida</taxon>
        <taxon>eudicotyledons</taxon>
        <taxon>Gunneridae</taxon>
        <taxon>Pentapetalae</taxon>
        <taxon>rosids</taxon>
        <taxon>fabids</taxon>
        <taxon>Cucurbitales</taxon>
        <taxon>Cucurbitaceae</taxon>
        <taxon>Benincaseae</taxon>
        <taxon>Cucumis</taxon>
    </lineage>
</organism>
<dbReference type="SUPFAM" id="SSF52833">
    <property type="entry name" value="Thioredoxin-like"/>
    <property type="match status" value="1"/>
</dbReference>
<gene>
    <name evidence="3" type="ORF">E5676_scaffold255G0010100</name>
</gene>
<dbReference type="InterPro" id="IPR050620">
    <property type="entry name" value="Thioredoxin_H-type-like"/>
</dbReference>
<reference evidence="3 4" key="1">
    <citation type="submission" date="2019-08" db="EMBL/GenBank/DDBJ databases">
        <title>Draft genome sequences of two oriental melons (Cucumis melo L. var makuwa).</title>
        <authorList>
            <person name="Kwon S.-Y."/>
        </authorList>
    </citation>
    <scope>NUCLEOTIDE SEQUENCE [LARGE SCALE GENOMIC DNA]</scope>
    <source>
        <strain evidence="4">cv. Chang Bougi</strain>
        <tissue evidence="3">Leaf</tissue>
    </source>
</reference>
<dbReference type="InterPro" id="IPR013766">
    <property type="entry name" value="Thioredoxin_domain"/>
</dbReference>
<name>A0A5D3CPS2_CUCMM</name>
<dbReference type="PROSITE" id="PS51352">
    <property type="entry name" value="THIOREDOXIN_2"/>
    <property type="match status" value="1"/>
</dbReference>
<comment type="caution">
    <text evidence="3">The sequence shown here is derived from an EMBL/GenBank/DDBJ whole genome shotgun (WGS) entry which is preliminary data.</text>
</comment>